<accession>A0A9J7M914</accession>
<dbReference type="InterPro" id="IPR011029">
    <property type="entry name" value="DEATH-like_dom_sf"/>
</dbReference>
<reference evidence="3" key="2">
    <citation type="submission" date="2025-08" db="UniProtKB">
        <authorList>
            <consortium name="RefSeq"/>
        </authorList>
    </citation>
    <scope>IDENTIFICATION</scope>
    <source>
        <strain evidence="3">S238N-H82</strain>
        <tissue evidence="3">Testes</tissue>
    </source>
</reference>
<dbReference type="SMART" id="SM00005">
    <property type="entry name" value="DEATH"/>
    <property type="match status" value="1"/>
</dbReference>
<dbReference type="Pfam" id="PF00531">
    <property type="entry name" value="Death"/>
    <property type="match status" value="1"/>
</dbReference>
<dbReference type="Proteomes" id="UP000001554">
    <property type="component" value="Chromosome 13"/>
</dbReference>
<name>A0A9J7M914_BRAFL</name>
<proteinExistence type="predicted"/>
<evidence type="ECO:0000313" key="3">
    <source>
        <dbReference type="RefSeq" id="XP_035696174.1"/>
    </source>
</evidence>
<feature type="domain" description="Death" evidence="1">
    <location>
        <begin position="231"/>
        <end position="287"/>
    </location>
</feature>
<dbReference type="GO" id="GO:0007165">
    <property type="term" value="P:signal transduction"/>
    <property type="evidence" value="ECO:0007669"/>
    <property type="project" value="InterPro"/>
</dbReference>
<dbReference type="RefSeq" id="XP_035696174.1">
    <property type="nucleotide sequence ID" value="XM_035840281.1"/>
</dbReference>
<dbReference type="OrthoDB" id="9940478at2759"/>
<gene>
    <name evidence="3" type="primary">LOC118429684</name>
</gene>
<dbReference type="InterPro" id="IPR000488">
    <property type="entry name" value="Death_dom"/>
</dbReference>
<dbReference type="AlphaFoldDB" id="A0A9J7M914"/>
<dbReference type="InterPro" id="IPR016729">
    <property type="entry name" value="FADD"/>
</dbReference>
<sequence length="312" mass="35436">MLNFGICHMLPEADKNSLARAYSMPYRTYHFPWYLRRLKPANLQWPRCPQEDEEHIEIVCEMATPSPWGLFERWCVLSTRHLSYRQAWENGMYAFSETDMSVAVMMQHVQEGGASSLHVAGRGTRERLTTVWTTVKSIVSELNTLLKEWPGLYTDSIIRCAHCMKTCTDNPGYFNGELLYCTAPGGIQSLRCRRTSALVDVNLVYPPSNPTDQHISNECVQLVSKKLSRTNWRPLGHVLGLEEGDIEAIEVRHSGDLNEMKYQMLQCWQRKAGQSATMAALISALRNTTVQENGIADELDKNVCPVKKPVVP</sequence>
<dbReference type="GeneID" id="118429684"/>
<evidence type="ECO:0000259" key="1">
    <source>
        <dbReference type="PROSITE" id="PS50017"/>
    </source>
</evidence>
<evidence type="ECO:0000313" key="2">
    <source>
        <dbReference type="Proteomes" id="UP000001554"/>
    </source>
</evidence>
<dbReference type="OMA" id="IVCEMAT"/>
<protein>
    <submittedName>
        <fullName evidence="3">Malignant fibrous histiocytoma-amplified sequence 1 homolog</fullName>
    </submittedName>
</protein>
<dbReference type="CDD" id="cd01670">
    <property type="entry name" value="Death"/>
    <property type="match status" value="1"/>
</dbReference>
<dbReference type="PROSITE" id="PS50017">
    <property type="entry name" value="DEATH_DOMAIN"/>
    <property type="match status" value="1"/>
</dbReference>
<dbReference type="PANTHER" id="PTHR15077">
    <property type="entry name" value="FAS-ASSOCIATING DEATH DOMAIN-CONTAINING PROTEIN FADD"/>
    <property type="match status" value="1"/>
</dbReference>
<dbReference type="KEGG" id="bfo:118429684"/>
<organism evidence="2 3">
    <name type="scientific">Branchiostoma floridae</name>
    <name type="common">Florida lancelet</name>
    <name type="synonym">Amphioxus</name>
    <dbReference type="NCBI Taxonomy" id="7739"/>
    <lineage>
        <taxon>Eukaryota</taxon>
        <taxon>Metazoa</taxon>
        <taxon>Chordata</taxon>
        <taxon>Cephalochordata</taxon>
        <taxon>Leptocardii</taxon>
        <taxon>Amphioxiformes</taxon>
        <taxon>Branchiostomatidae</taxon>
        <taxon>Branchiostoma</taxon>
    </lineage>
</organism>
<dbReference type="Gene3D" id="1.10.533.10">
    <property type="entry name" value="Death Domain, Fas"/>
    <property type="match status" value="1"/>
</dbReference>
<dbReference type="SUPFAM" id="SSF47986">
    <property type="entry name" value="DEATH domain"/>
    <property type="match status" value="1"/>
</dbReference>
<keyword evidence="2" id="KW-1185">Reference proteome</keyword>
<reference evidence="2" key="1">
    <citation type="journal article" date="2020" name="Nat. Ecol. Evol.">
        <title>Deeply conserved synteny resolves early events in vertebrate evolution.</title>
        <authorList>
            <person name="Simakov O."/>
            <person name="Marletaz F."/>
            <person name="Yue J.X."/>
            <person name="O'Connell B."/>
            <person name="Jenkins J."/>
            <person name="Brandt A."/>
            <person name="Calef R."/>
            <person name="Tung C.H."/>
            <person name="Huang T.K."/>
            <person name="Schmutz J."/>
            <person name="Satoh N."/>
            <person name="Yu J.K."/>
            <person name="Putnam N.H."/>
            <person name="Green R.E."/>
            <person name="Rokhsar D.S."/>
        </authorList>
    </citation>
    <scope>NUCLEOTIDE SEQUENCE [LARGE SCALE GENOMIC DNA]</scope>
    <source>
        <strain evidence="2">S238N-H82</strain>
    </source>
</reference>